<protein>
    <submittedName>
        <fullName evidence="2">Uncharacterized protein</fullName>
    </submittedName>
</protein>
<feature type="region of interest" description="Disordered" evidence="1">
    <location>
        <begin position="1"/>
        <end position="26"/>
    </location>
</feature>
<name>A0A919JQF4_9ACTN</name>
<accession>A0A919JQF4</accession>
<evidence type="ECO:0000256" key="1">
    <source>
        <dbReference type="SAM" id="MobiDB-lite"/>
    </source>
</evidence>
<keyword evidence="3" id="KW-1185">Reference proteome</keyword>
<dbReference type="Proteomes" id="UP000647172">
    <property type="component" value="Unassembled WGS sequence"/>
</dbReference>
<organism evidence="2 3">
    <name type="scientific">Actinoplanes nipponensis</name>
    <dbReference type="NCBI Taxonomy" id="135950"/>
    <lineage>
        <taxon>Bacteria</taxon>
        <taxon>Bacillati</taxon>
        <taxon>Actinomycetota</taxon>
        <taxon>Actinomycetes</taxon>
        <taxon>Micromonosporales</taxon>
        <taxon>Micromonosporaceae</taxon>
        <taxon>Actinoplanes</taxon>
    </lineage>
</organism>
<dbReference type="EMBL" id="BOMQ01000091">
    <property type="protein sequence ID" value="GIE53888.1"/>
    <property type="molecule type" value="Genomic_DNA"/>
</dbReference>
<dbReference type="AlphaFoldDB" id="A0A919JQF4"/>
<evidence type="ECO:0000313" key="2">
    <source>
        <dbReference type="EMBL" id="GIE53888.1"/>
    </source>
</evidence>
<gene>
    <name evidence="2" type="ORF">Ani05nite_74220</name>
</gene>
<evidence type="ECO:0000313" key="3">
    <source>
        <dbReference type="Proteomes" id="UP000647172"/>
    </source>
</evidence>
<reference evidence="2" key="1">
    <citation type="submission" date="2021-01" db="EMBL/GenBank/DDBJ databases">
        <title>Whole genome shotgun sequence of Actinoplanes nipponensis NBRC 14063.</title>
        <authorList>
            <person name="Komaki H."/>
            <person name="Tamura T."/>
        </authorList>
    </citation>
    <scope>NUCLEOTIDE SEQUENCE</scope>
    <source>
        <strain evidence="2">NBRC 14063</strain>
    </source>
</reference>
<proteinExistence type="predicted"/>
<sequence length="93" mass="9964">MAPGPGSTLVAVTDVDSRTQDETTGETAPELIATHYLAGIDEVVEHLRAADQLGLGVRVSSYLVADEEGEGFAVRWELELLTSSPVHQEEEAE</sequence>
<comment type="caution">
    <text evidence="2">The sequence shown here is derived from an EMBL/GenBank/DDBJ whole genome shotgun (WGS) entry which is preliminary data.</text>
</comment>